<evidence type="ECO:0000256" key="3">
    <source>
        <dbReference type="PROSITE-ProRule" id="PRU10141"/>
    </source>
</evidence>
<dbReference type="GO" id="GO:0005634">
    <property type="term" value="C:nucleus"/>
    <property type="evidence" value="ECO:0007669"/>
    <property type="project" value="TreeGrafter"/>
</dbReference>
<evidence type="ECO:0000256" key="2">
    <source>
        <dbReference type="ARBA" id="ARBA00022840"/>
    </source>
</evidence>
<dbReference type="InterPro" id="IPR017441">
    <property type="entry name" value="Protein_kinase_ATP_BS"/>
</dbReference>
<dbReference type="GO" id="GO:0005737">
    <property type="term" value="C:cytoplasm"/>
    <property type="evidence" value="ECO:0007669"/>
    <property type="project" value="TreeGrafter"/>
</dbReference>
<dbReference type="InterPro" id="IPR000719">
    <property type="entry name" value="Prot_kinase_dom"/>
</dbReference>
<dbReference type="InterPro" id="IPR008271">
    <property type="entry name" value="Ser/Thr_kinase_AS"/>
</dbReference>
<dbReference type="EMBL" id="JAEPRD010000111">
    <property type="protein sequence ID" value="KAG2198414.1"/>
    <property type="molecule type" value="Genomic_DNA"/>
</dbReference>
<feature type="binding site" evidence="3">
    <location>
        <position position="42"/>
    </location>
    <ligand>
        <name>ATP</name>
        <dbReference type="ChEBI" id="CHEBI:30616"/>
    </ligand>
</feature>
<accession>A0A8H7V1U9</accession>
<dbReference type="PANTHER" id="PTHR44167:SF24">
    <property type="entry name" value="SERINE_THREONINE-PROTEIN KINASE CHK2"/>
    <property type="match status" value="1"/>
</dbReference>
<dbReference type="Gene3D" id="1.10.510.10">
    <property type="entry name" value="Transferase(Phosphotransferase) domain 1"/>
    <property type="match status" value="1"/>
</dbReference>
<name>A0A8H7V1U9_9FUNG</name>
<feature type="compositionally biased region" description="Polar residues" evidence="5">
    <location>
        <begin position="319"/>
        <end position="329"/>
    </location>
</feature>
<comment type="similarity">
    <text evidence="4">Belongs to the protein kinase superfamily.</text>
</comment>
<dbReference type="GO" id="GO:0044773">
    <property type="term" value="P:mitotic DNA damage checkpoint signaling"/>
    <property type="evidence" value="ECO:0007669"/>
    <property type="project" value="TreeGrafter"/>
</dbReference>
<dbReference type="SMART" id="SM00220">
    <property type="entry name" value="S_TKc"/>
    <property type="match status" value="1"/>
</dbReference>
<dbReference type="PROSITE" id="PS50011">
    <property type="entry name" value="PROTEIN_KINASE_DOM"/>
    <property type="match status" value="1"/>
</dbReference>
<keyword evidence="4" id="KW-0808">Transferase</keyword>
<dbReference type="Proteomes" id="UP000603453">
    <property type="component" value="Unassembled WGS sequence"/>
</dbReference>
<dbReference type="OrthoDB" id="541276at2759"/>
<evidence type="ECO:0000256" key="4">
    <source>
        <dbReference type="RuleBase" id="RU000304"/>
    </source>
</evidence>
<dbReference type="AlphaFoldDB" id="A0A8H7V1U9"/>
<dbReference type="SUPFAM" id="SSF56112">
    <property type="entry name" value="Protein kinase-like (PK-like)"/>
    <property type="match status" value="1"/>
</dbReference>
<dbReference type="Pfam" id="PF00069">
    <property type="entry name" value="Pkinase"/>
    <property type="match status" value="1"/>
</dbReference>
<gene>
    <name evidence="7" type="ORF">INT47_008991</name>
</gene>
<dbReference type="PANTHER" id="PTHR44167">
    <property type="entry name" value="OVARIAN-SPECIFIC SERINE/THREONINE-PROTEIN KINASE LOK-RELATED"/>
    <property type="match status" value="1"/>
</dbReference>
<proteinExistence type="inferred from homology"/>
<dbReference type="PROSITE" id="PS00107">
    <property type="entry name" value="PROTEIN_KINASE_ATP"/>
    <property type="match status" value="1"/>
</dbReference>
<evidence type="ECO:0000313" key="8">
    <source>
        <dbReference type="Proteomes" id="UP000603453"/>
    </source>
</evidence>
<feature type="domain" description="Protein kinase" evidence="6">
    <location>
        <begin position="13"/>
        <end position="280"/>
    </location>
</feature>
<evidence type="ECO:0000259" key="6">
    <source>
        <dbReference type="PROSITE" id="PS50011"/>
    </source>
</evidence>
<sequence>MLTLPNGTLIDNLRIVDILGKGAYGQVYLGRHEEKKEMYAIKSLQHTNKHRALERMEIGLHARLSGHPNIIALHRVIRDADLWTHVVLEYGPEGDLFAAITERDLYAGNHPLIRKVFLQLIDALAYCHQNHVYHRDLKPENILVFDGGRTVKLADFGLATTHSVSQDFGCGSTFYYSPECQGDLFQTTTERVAGYATGPNDVWALGVILINLATGRNPWKQASLKDETFRAFLADPDFLLSILPISRELNRILKRIFCIDPARRITLSELKEKIRNCKYFTRTAEVDRWEHTVQQQFKRQQQKRKTIPVELPPSPPATPSNRSRSTSPAIWQQRIQNTEKQEKQQTSDSSILTSMLTTLVV</sequence>
<keyword evidence="4" id="KW-0418">Kinase</keyword>
<dbReference type="InterPro" id="IPR011009">
    <property type="entry name" value="Kinase-like_dom_sf"/>
</dbReference>
<reference evidence="7" key="1">
    <citation type="submission" date="2020-12" db="EMBL/GenBank/DDBJ databases">
        <title>Metabolic potential, ecology and presence of endohyphal bacteria is reflected in genomic diversity of Mucoromycotina.</title>
        <authorList>
            <person name="Muszewska A."/>
            <person name="Okrasinska A."/>
            <person name="Steczkiewicz K."/>
            <person name="Drgas O."/>
            <person name="Orlowska M."/>
            <person name="Perlinska-Lenart U."/>
            <person name="Aleksandrzak-Piekarczyk T."/>
            <person name="Szatraj K."/>
            <person name="Zielenkiewicz U."/>
            <person name="Pilsyk S."/>
            <person name="Malc E."/>
            <person name="Mieczkowski P."/>
            <person name="Kruszewska J.S."/>
            <person name="Biernat P."/>
            <person name="Pawlowska J."/>
        </authorList>
    </citation>
    <scope>NUCLEOTIDE SEQUENCE</scope>
    <source>
        <strain evidence="7">WA0000017839</strain>
    </source>
</reference>
<dbReference type="PROSITE" id="PS00108">
    <property type="entry name" value="PROTEIN_KINASE_ST"/>
    <property type="match status" value="1"/>
</dbReference>
<dbReference type="GO" id="GO:0004674">
    <property type="term" value="F:protein serine/threonine kinase activity"/>
    <property type="evidence" value="ECO:0007669"/>
    <property type="project" value="UniProtKB-KW"/>
</dbReference>
<dbReference type="GO" id="GO:0005524">
    <property type="term" value="F:ATP binding"/>
    <property type="evidence" value="ECO:0007669"/>
    <property type="project" value="UniProtKB-UniRule"/>
</dbReference>
<evidence type="ECO:0000256" key="5">
    <source>
        <dbReference type="SAM" id="MobiDB-lite"/>
    </source>
</evidence>
<feature type="region of interest" description="Disordered" evidence="5">
    <location>
        <begin position="300"/>
        <end position="329"/>
    </location>
</feature>
<comment type="caution">
    <text evidence="7">The sequence shown here is derived from an EMBL/GenBank/DDBJ whole genome shotgun (WGS) entry which is preliminary data.</text>
</comment>
<evidence type="ECO:0000256" key="1">
    <source>
        <dbReference type="ARBA" id="ARBA00022741"/>
    </source>
</evidence>
<keyword evidence="2 3" id="KW-0067">ATP-binding</keyword>
<keyword evidence="8" id="KW-1185">Reference proteome</keyword>
<protein>
    <recommendedName>
        <fullName evidence="6">Protein kinase domain-containing protein</fullName>
    </recommendedName>
</protein>
<evidence type="ECO:0000313" key="7">
    <source>
        <dbReference type="EMBL" id="KAG2198414.1"/>
    </source>
</evidence>
<keyword evidence="1 3" id="KW-0547">Nucleotide-binding</keyword>
<keyword evidence="4" id="KW-0723">Serine/threonine-protein kinase</keyword>
<organism evidence="7 8">
    <name type="scientific">Mucor saturninus</name>
    <dbReference type="NCBI Taxonomy" id="64648"/>
    <lineage>
        <taxon>Eukaryota</taxon>
        <taxon>Fungi</taxon>
        <taxon>Fungi incertae sedis</taxon>
        <taxon>Mucoromycota</taxon>
        <taxon>Mucoromycotina</taxon>
        <taxon>Mucoromycetes</taxon>
        <taxon>Mucorales</taxon>
        <taxon>Mucorineae</taxon>
        <taxon>Mucoraceae</taxon>
        <taxon>Mucor</taxon>
    </lineage>
</organism>